<feature type="compositionally biased region" description="Basic and acidic residues" evidence="1">
    <location>
        <begin position="80"/>
        <end position="91"/>
    </location>
</feature>
<dbReference type="Proteomes" id="UP000765509">
    <property type="component" value="Unassembled WGS sequence"/>
</dbReference>
<sequence length="141" mass="15794">MSSYLQVKNFMGLEKTEELLKGWTPMSCKGQVQQINAWLKNQSMLSEHQKRNLAQGKENSPVETPQASTSSKQAQANPKDQPEGQAKDKGKVKAQVEQALPTELQDSQEREDIHGQCVQYGMHSDGIQKQGREKIEPISSK</sequence>
<dbReference type="AlphaFoldDB" id="A0A9Q3HUE6"/>
<protein>
    <submittedName>
        <fullName evidence="2">Uncharacterized protein</fullName>
    </submittedName>
</protein>
<reference evidence="2" key="1">
    <citation type="submission" date="2021-03" db="EMBL/GenBank/DDBJ databases">
        <title>Draft genome sequence of rust myrtle Austropuccinia psidii MF-1, a brazilian biotype.</title>
        <authorList>
            <person name="Quecine M.C."/>
            <person name="Pachon D.M.R."/>
            <person name="Bonatelli M.L."/>
            <person name="Correr F.H."/>
            <person name="Franceschini L.M."/>
            <person name="Leite T.F."/>
            <person name="Margarido G.R.A."/>
            <person name="Almeida C.A."/>
            <person name="Ferrarezi J.A."/>
            <person name="Labate C.A."/>
        </authorList>
    </citation>
    <scope>NUCLEOTIDE SEQUENCE</scope>
    <source>
        <strain evidence="2">MF-1</strain>
    </source>
</reference>
<feature type="compositionally biased region" description="Basic and acidic residues" evidence="1">
    <location>
        <begin position="130"/>
        <end position="141"/>
    </location>
</feature>
<evidence type="ECO:0000256" key="1">
    <source>
        <dbReference type="SAM" id="MobiDB-lite"/>
    </source>
</evidence>
<feature type="compositionally biased region" description="Polar residues" evidence="1">
    <location>
        <begin position="57"/>
        <end position="78"/>
    </location>
</feature>
<evidence type="ECO:0000313" key="2">
    <source>
        <dbReference type="EMBL" id="MBW0518231.1"/>
    </source>
</evidence>
<evidence type="ECO:0000313" key="3">
    <source>
        <dbReference type="Proteomes" id="UP000765509"/>
    </source>
</evidence>
<dbReference type="EMBL" id="AVOT02026498">
    <property type="protein sequence ID" value="MBW0518231.1"/>
    <property type="molecule type" value="Genomic_DNA"/>
</dbReference>
<comment type="caution">
    <text evidence="2">The sequence shown here is derived from an EMBL/GenBank/DDBJ whole genome shotgun (WGS) entry which is preliminary data.</text>
</comment>
<accession>A0A9Q3HUE6</accession>
<keyword evidence="3" id="KW-1185">Reference proteome</keyword>
<feature type="region of interest" description="Disordered" evidence="1">
    <location>
        <begin position="46"/>
        <end position="141"/>
    </location>
</feature>
<proteinExistence type="predicted"/>
<gene>
    <name evidence="2" type="ORF">O181_057946</name>
</gene>
<name>A0A9Q3HUE6_9BASI</name>
<organism evidence="2 3">
    <name type="scientific">Austropuccinia psidii MF-1</name>
    <dbReference type="NCBI Taxonomy" id="1389203"/>
    <lineage>
        <taxon>Eukaryota</taxon>
        <taxon>Fungi</taxon>
        <taxon>Dikarya</taxon>
        <taxon>Basidiomycota</taxon>
        <taxon>Pucciniomycotina</taxon>
        <taxon>Pucciniomycetes</taxon>
        <taxon>Pucciniales</taxon>
        <taxon>Sphaerophragmiaceae</taxon>
        <taxon>Austropuccinia</taxon>
    </lineage>
</organism>